<dbReference type="GO" id="GO:0008168">
    <property type="term" value="F:methyltransferase activity"/>
    <property type="evidence" value="ECO:0007669"/>
    <property type="project" value="UniProtKB-KW"/>
</dbReference>
<sequence>MSNLWQQIWEKRTLQPQHAITLDTLISLDGFDSGAGKINPADWQEYTRRISEKLGLKPGDSVFEVGCGAGAFLFALRQQFALEVGGLDYTAGLIEAAQQAMPDGDFHVQAAQSLETEPAYDFVIANSVFHYFDEVMAAQVLQAMWKKSRHGIAILDIPNAATRDACELARREALTQAEYEEKYKGLHHTYFTPEWFTRQLPERSHQVFQSCVPNYAQSEFRFSVIFSKHLHG</sequence>
<evidence type="ECO:0000313" key="4">
    <source>
        <dbReference type="Proteomes" id="UP000198629"/>
    </source>
</evidence>
<dbReference type="Proteomes" id="UP000198629">
    <property type="component" value="Unassembled WGS sequence"/>
</dbReference>
<feature type="domain" description="Methyltransferase" evidence="2">
    <location>
        <begin position="62"/>
        <end position="146"/>
    </location>
</feature>
<organism evidence="3 4">
    <name type="scientific">Methylophilus rhizosphaerae</name>
    <dbReference type="NCBI Taxonomy" id="492660"/>
    <lineage>
        <taxon>Bacteria</taxon>
        <taxon>Pseudomonadati</taxon>
        <taxon>Pseudomonadota</taxon>
        <taxon>Betaproteobacteria</taxon>
        <taxon>Nitrosomonadales</taxon>
        <taxon>Methylophilaceae</taxon>
        <taxon>Methylophilus</taxon>
    </lineage>
</organism>
<reference evidence="4" key="1">
    <citation type="submission" date="2016-10" db="EMBL/GenBank/DDBJ databases">
        <authorList>
            <person name="Varghese N."/>
            <person name="Submissions S."/>
        </authorList>
    </citation>
    <scope>NUCLEOTIDE SEQUENCE [LARGE SCALE GENOMIC DNA]</scope>
    <source>
        <strain evidence="4">CBMB127</strain>
    </source>
</reference>
<dbReference type="RefSeq" id="WP_091468591.1">
    <property type="nucleotide sequence ID" value="NZ_FNFX01000001.1"/>
</dbReference>
<dbReference type="GO" id="GO:0032259">
    <property type="term" value="P:methylation"/>
    <property type="evidence" value="ECO:0007669"/>
    <property type="project" value="UniProtKB-KW"/>
</dbReference>
<protein>
    <submittedName>
        <fullName evidence="3">Methyltransferase domain-containing protein</fullName>
    </submittedName>
</protein>
<keyword evidence="4" id="KW-1185">Reference proteome</keyword>
<name>A0A1G8ZD22_9PROT</name>
<dbReference type="InterPro" id="IPR041698">
    <property type="entry name" value="Methyltransf_25"/>
</dbReference>
<proteinExistence type="predicted"/>
<dbReference type="SUPFAM" id="SSF53335">
    <property type="entry name" value="S-adenosyl-L-methionine-dependent methyltransferases"/>
    <property type="match status" value="1"/>
</dbReference>
<evidence type="ECO:0000256" key="1">
    <source>
        <dbReference type="ARBA" id="ARBA00022679"/>
    </source>
</evidence>
<keyword evidence="3" id="KW-0489">Methyltransferase</keyword>
<dbReference type="AlphaFoldDB" id="A0A1G8ZD22"/>
<keyword evidence="1 3" id="KW-0808">Transferase</keyword>
<evidence type="ECO:0000259" key="2">
    <source>
        <dbReference type="Pfam" id="PF13649"/>
    </source>
</evidence>
<dbReference type="PANTHER" id="PTHR43861">
    <property type="entry name" value="TRANS-ACONITATE 2-METHYLTRANSFERASE-RELATED"/>
    <property type="match status" value="1"/>
</dbReference>
<accession>A0A1G8ZD22</accession>
<dbReference type="Gene3D" id="3.40.50.150">
    <property type="entry name" value="Vaccinia Virus protein VP39"/>
    <property type="match status" value="1"/>
</dbReference>
<gene>
    <name evidence="3" type="ORF">SAMN05192566_0235</name>
</gene>
<dbReference type="Pfam" id="PF13649">
    <property type="entry name" value="Methyltransf_25"/>
    <property type="match status" value="1"/>
</dbReference>
<evidence type="ECO:0000313" key="3">
    <source>
        <dbReference type="EMBL" id="SDK12999.1"/>
    </source>
</evidence>
<dbReference type="CDD" id="cd02440">
    <property type="entry name" value="AdoMet_MTases"/>
    <property type="match status" value="1"/>
</dbReference>
<dbReference type="EMBL" id="FNFX01000001">
    <property type="protein sequence ID" value="SDK12999.1"/>
    <property type="molecule type" value="Genomic_DNA"/>
</dbReference>
<dbReference type="InterPro" id="IPR029063">
    <property type="entry name" value="SAM-dependent_MTases_sf"/>
</dbReference>
<dbReference type="OrthoDB" id="5330018at2"/>
<dbReference type="STRING" id="492660.SAMN05192566_0235"/>